<evidence type="ECO:0000313" key="2">
    <source>
        <dbReference type="EMBL" id="QDT34481.1"/>
    </source>
</evidence>
<reference evidence="2 3" key="1">
    <citation type="submission" date="2019-02" db="EMBL/GenBank/DDBJ databases">
        <title>Deep-cultivation of Planctomycetes and their phenomic and genomic characterization uncovers novel biology.</title>
        <authorList>
            <person name="Wiegand S."/>
            <person name="Jogler M."/>
            <person name="Boedeker C."/>
            <person name="Pinto D."/>
            <person name="Vollmers J."/>
            <person name="Rivas-Marin E."/>
            <person name="Kohn T."/>
            <person name="Peeters S.H."/>
            <person name="Heuer A."/>
            <person name="Rast P."/>
            <person name="Oberbeckmann S."/>
            <person name="Bunk B."/>
            <person name="Jeske O."/>
            <person name="Meyerdierks A."/>
            <person name="Storesund J.E."/>
            <person name="Kallscheuer N."/>
            <person name="Luecker S."/>
            <person name="Lage O.M."/>
            <person name="Pohl T."/>
            <person name="Merkel B.J."/>
            <person name="Hornburger P."/>
            <person name="Mueller R.-W."/>
            <person name="Bruemmer F."/>
            <person name="Labrenz M."/>
            <person name="Spormann A.M."/>
            <person name="Op den Camp H."/>
            <person name="Overmann J."/>
            <person name="Amann R."/>
            <person name="Jetten M.S.M."/>
            <person name="Mascher T."/>
            <person name="Medema M.H."/>
            <person name="Devos D.P."/>
            <person name="Kaster A.-K."/>
            <person name="Ovreas L."/>
            <person name="Rohde M."/>
            <person name="Galperin M.Y."/>
            <person name="Jogler C."/>
        </authorList>
    </citation>
    <scope>NUCLEOTIDE SEQUENCE [LARGE SCALE GENOMIC DNA]</scope>
    <source>
        <strain evidence="2 3">Mal48</strain>
    </source>
</reference>
<keyword evidence="3" id="KW-1185">Reference proteome</keyword>
<accession>A0A517QS96</accession>
<dbReference type="PANTHER" id="PTHR48098">
    <property type="entry name" value="ENTEROCHELIN ESTERASE-RELATED"/>
    <property type="match status" value="1"/>
</dbReference>
<dbReference type="Proteomes" id="UP000315724">
    <property type="component" value="Chromosome"/>
</dbReference>
<gene>
    <name evidence="2" type="ORF">Mal48_37420</name>
</gene>
<dbReference type="Pfam" id="PF00756">
    <property type="entry name" value="Esterase"/>
    <property type="match status" value="1"/>
</dbReference>
<organism evidence="2 3">
    <name type="scientific">Thalassoglobus polymorphus</name>
    <dbReference type="NCBI Taxonomy" id="2527994"/>
    <lineage>
        <taxon>Bacteria</taxon>
        <taxon>Pseudomonadati</taxon>
        <taxon>Planctomycetota</taxon>
        <taxon>Planctomycetia</taxon>
        <taxon>Planctomycetales</taxon>
        <taxon>Planctomycetaceae</taxon>
        <taxon>Thalassoglobus</taxon>
    </lineage>
</organism>
<protein>
    <submittedName>
        <fullName evidence="2">Esterase</fullName>
    </submittedName>
</protein>
<dbReference type="EMBL" id="CP036267">
    <property type="protein sequence ID" value="QDT34481.1"/>
    <property type="molecule type" value="Genomic_DNA"/>
</dbReference>
<sequence precursor="true">MFRLSLMLLVLLACRVSSSGAADSRTFEVRLDEKVFSQNYSGRVVLFFSKGDREPRLGPNWFGPEPFVSVDVENWSPGSPLEISLTDPKVRKFPKSLTGKDLSGMSAQAVVRLNPYDRNVGTGAGNGYSNVVRLANEPKVTLPIVNLVKKGSPQLPARSKVVTIESKLLSDFHGRPVEMNATVTVPEGYETDTKKRYPVIYEIPGFGGTHLDRQLKRHYQPRLNKQGVDFIKVMLDPSCPRGHHVFANSANNGPYGDALVQELIPEIDRQFRTDARPYGRFLTGHSSGGWSSLWILVNSPKFFGGTWSTAPDPIDFRDFQRINLYEPSENMFIDRDGKRRPLARMNGRIVLWYDDFAHMEDVLGYGGQLESFEAVFSGRDANGLPYRLWDRETGEIDDAVARSWEKYDINLILKRNWKALAPALAGKIHIYMGDQDTFYLEGATMLVKETLADLGSDANVVILPGKTHFDLFADGLSQKIEEEIAVQYLEHRNAKDSE</sequence>
<feature type="chain" id="PRO_5021743196" evidence="1">
    <location>
        <begin position="22"/>
        <end position="498"/>
    </location>
</feature>
<dbReference type="PANTHER" id="PTHR48098:SF3">
    <property type="entry name" value="IRON(III) ENTEROBACTIN ESTERASE"/>
    <property type="match status" value="1"/>
</dbReference>
<dbReference type="AlphaFoldDB" id="A0A517QS96"/>
<dbReference type="OrthoDB" id="9768282at2"/>
<dbReference type="RefSeq" id="WP_145202482.1">
    <property type="nucleotide sequence ID" value="NZ_CP036267.1"/>
</dbReference>
<dbReference type="InterPro" id="IPR000801">
    <property type="entry name" value="Esterase-like"/>
</dbReference>
<proteinExistence type="predicted"/>
<dbReference type="Gene3D" id="3.40.50.1820">
    <property type="entry name" value="alpha/beta hydrolase"/>
    <property type="match status" value="1"/>
</dbReference>
<name>A0A517QS96_9PLAN</name>
<dbReference type="InterPro" id="IPR050583">
    <property type="entry name" value="Mycobacterial_A85_antigen"/>
</dbReference>
<evidence type="ECO:0000313" key="3">
    <source>
        <dbReference type="Proteomes" id="UP000315724"/>
    </source>
</evidence>
<feature type="signal peptide" evidence="1">
    <location>
        <begin position="1"/>
        <end position="21"/>
    </location>
</feature>
<keyword evidence="1" id="KW-0732">Signal</keyword>
<dbReference type="InterPro" id="IPR029058">
    <property type="entry name" value="AB_hydrolase_fold"/>
</dbReference>
<dbReference type="KEGG" id="tpol:Mal48_37420"/>
<evidence type="ECO:0000256" key="1">
    <source>
        <dbReference type="SAM" id="SignalP"/>
    </source>
</evidence>
<dbReference type="SUPFAM" id="SSF53474">
    <property type="entry name" value="alpha/beta-Hydrolases"/>
    <property type="match status" value="1"/>
</dbReference>